<dbReference type="InterPro" id="IPR045114">
    <property type="entry name" value="Csn12-like"/>
</dbReference>
<dbReference type="PANTHER" id="PTHR12732:SF8">
    <property type="entry name" value="NUCLEAR MRNA EXPORT PROTEIN THP1"/>
    <property type="match status" value="1"/>
</dbReference>
<sequence length="648" mass="71747">MAFGDPSQPYFPYHQPVARQASPSPPLILLDQTWIYRLLHGLNNGGKFGLNEHQLSAIYAHGVQKQVEPYWGYEVQVVFQEVATIIASALSSAVASLRGPALPPPPPPPIMAQTPYIGQFLVAVNGFIQVRNETKLNEYIALEPPFTDHYGLMGQELQTVYPPGREEALEGKCTSLLKAAVEGDDMSPWTTFIKFMAQYLAYLRDVSAEQSKYLETYGLLSELQQRLNSALGHATLGYLVLPTVVANAKLVCRLAIGLDRQPDLIAHLRSSNPSGGGDEGGRETLPERAANILRAAFVTCLNDRVHNLDAQGAPEGKKRGIYTIANLCLKILFQCRKTRNATQIFENIYNSSPPLSAYPKRERVTYLYYLGRFLFQNSHFYRAQLALQYAYDEAPARQECVRQRRQILVYLIASNIILGRFPSQALLSRPEAQGLAELFLPICLAIRAGNLVAFRRHLSLDGEQAPWFLHFRILLQMRNRCEILVWRSLVRKIFLLVGYRPVDPVKASTLSTDHLVTAWNWLESLSTAGEGQEVYTDPDFAEIADGNSERTIDITAMESKVAALIDQGLVSAFISRKLVKVAFLTKAVQKGGDALTAAFPRVWGVLSERVERGGGKVGEVPGWKRDFVGVGGGVVVNLRGVGGIGVHG</sequence>
<dbReference type="EMBL" id="JAVRRL010000017">
    <property type="protein sequence ID" value="KAK5114481.1"/>
    <property type="molecule type" value="Genomic_DNA"/>
</dbReference>
<dbReference type="GO" id="GO:0003690">
    <property type="term" value="F:double-stranded DNA binding"/>
    <property type="evidence" value="ECO:0007669"/>
    <property type="project" value="InterPro"/>
</dbReference>
<comment type="caution">
    <text evidence="1">The sequence shown here is derived from an EMBL/GenBank/DDBJ whole genome shotgun (WGS) entry which is preliminary data.</text>
</comment>
<protein>
    <recommendedName>
        <fullName evidence="3">PCI domain-containing protein</fullName>
    </recommendedName>
</protein>
<accession>A0AAN7TM37</accession>
<dbReference type="PANTHER" id="PTHR12732">
    <property type="entry name" value="UNCHARACTERIZED PROTEASOME COMPONENT REGION PCI-CONTAINING"/>
    <property type="match status" value="1"/>
</dbReference>
<dbReference type="SMART" id="SM00753">
    <property type="entry name" value="PAM"/>
    <property type="match status" value="1"/>
</dbReference>
<dbReference type="Proteomes" id="UP001310890">
    <property type="component" value="Unassembled WGS sequence"/>
</dbReference>
<reference evidence="1" key="1">
    <citation type="submission" date="2023-08" db="EMBL/GenBank/DDBJ databases">
        <title>Black Yeasts Isolated from many extreme environments.</title>
        <authorList>
            <person name="Coleine C."/>
            <person name="Stajich J.E."/>
            <person name="Selbmann L."/>
        </authorList>
    </citation>
    <scope>NUCLEOTIDE SEQUENCE</scope>
    <source>
        <strain evidence="1">CCFEE 5401</strain>
    </source>
</reference>
<dbReference type="AlphaFoldDB" id="A0AAN7TM37"/>
<evidence type="ECO:0008006" key="3">
    <source>
        <dbReference type="Google" id="ProtNLM"/>
    </source>
</evidence>
<gene>
    <name evidence="1" type="ORF">LTR62_002416</name>
</gene>
<organism evidence="1 2">
    <name type="scientific">Meristemomyces frigidus</name>
    <dbReference type="NCBI Taxonomy" id="1508187"/>
    <lineage>
        <taxon>Eukaryota</taxon>
        <taxon>Fungi</taxon>
        <taxon>Dikarya</taxon>
        <taxon>Ascomycota</taxon>
        <taxon>Pezizomycotina</taxon>
        <taxon>Dothideomycetes</taxon>
        <taxon>Dothideomycetidae</taxon>
        <taxon>Mycosphaerellales</taxon>
        <taxon>Teratosphaeriaceae</taxon>
        <taxon>Meristemomyces</taxon>
    </lineage>
</organism>
<evidence type="ECO:0000313" key="2">
    <source>
        <dbReference type="Proteomes" id="UP001310890"/>
    </source>
</evidence>
<evidence type="ECO:0000313" key="1">
    <source>
        <dbReference type="EMBL" id="KAK5114481.1"/>
    </source>
</evidence>
<name>A0AAN7TM37_9PEZI</name>
<dbReference type="GO" id="GO:0003723">
    <property type="term" value="F:RNA binding"/>
    <property type="evidence" value="ECO:0007669"/>
    <property type="project" value="InterPro"/>
</dbReference>
<proteinExistence type="predicted"/>